<evidence type="ECO:0000259" key="1">
    <source>
        <dbReference type="Pfam" id="PF07687"/>
    </source>
</evidence>
<dbReference type="Gene3D" id="3.30.70.360">
    <property type="match status" value="1"/>
</dbReference>
<accession>A0ABV1END1</accession>
<evidence type="ECO:0000313" key="3">
    <source>
        <dbReference type="Proteomes" id="UP001440599"/>
    </source>
</evidence>
<dbReference type="Pfam" id="PF01546">
    <property type="entry name" value="Peptidase_M20"/>
    <property type="match status" value="1"/>
</dbReference>
<dbReference type="PANTHER" id="PTHR11014">
    <property type="entry name" value="PEPTIDASE M20 FAMILY MEMBER"/>
    <property type="match status" value="1"/>
</dbReference>
<name>A0ABV1END1_9FIRM</name>
<reference evidence="2 3" key="1">
    <citation type="submission" date="2024-03" db="EMBL/GenBank/DDBJ databases">
        <title>Human intestinal bacterial collection.</title>
        <authorList>
            <person name="Pauvert C."/>
            <person name="Hitch T.C.A."/>
            <person name="Clavel T."/>
        </authorList>
    </citation>
    <scope>NUCLEOTIDE SEQUENCE [LARGE SCALE GENOMIC DNA]</scope>
    <source>
        <strain evidence="2 3">CLA-AP-H34</strain>
    </source>
</reference>
<dbReference type="SUPFAM" id="SSF55031">
    <property type="entry name" value="Bacterial exopeptidase dimerisation domain"/>
    <property type="match status" value="1"/>
</dbReference>
<dbReference type="InterPro" id="IPR017439">
    <property type="entry name" value="Amidohydrolase"/>
</dbReference>
<dbReference type="CDD" id="cd03886">
    <property type="entry name" value="M20_Acy1"/>
    <property type="match status" value="1"/>
</dbReference>
<protein>
    <submittedName>
        <fullName evidence="2">M20 family metallopeptidase</fullName>
    </submittedName>
</protein>
<dbReference type="InterPro" id="IPR036264">
    <property type="entry name" value="Bact_exopeptidase_dim_dom"/>
</dbReference>
<dbReference type="Gene3D" id="3.40.630.10">
    <property type="entry name" value="Zn peptidases"/>
    <property type="match status" value="1"/>
</dbReference>
<sequence>MNEMLEKARAIEQQIIADRRCLHQIPEVGVYTPKTAEYVKQRLGEMGIEHRDCGVHSQEDREKMVFAGYPDAPTSTGVVGLIGKGEGPCILLRADMDGLPMEETTGLDFASKGNTAHMCGHDAHAAMLLGAARILKDMEEQLPGTVKLMFQPGEEMGYGSRTMVEDGLLENPKVDAAMALHVGPQVEVGKLTYSPGVASGAMATFIISIQGKGGHSSEPQKTVDPVNIATQLCSALNLLIPREVDPEAFATLTVGALNGGRASNIIPDTAEIMVSFRTLSPEAYDHLLQRIPEILDHYVKAWRGTYSVRVLKTPSTVCDRQFSEELVPFVGQVLGEENVLPAPPMKGAEDFGHVTRLVPGFYAFMGAGSPEGYPLHNPNMVLDESAFALGSAILANCAVEWLKKHAGQ</sequence>
<dbReference type="Pfam" id="PF07687">
    <property type="entry name" value="M20_dimer"/>
    <property type="match status" value="1"/>
</dbReference>
<keyword evidence="3" id="KW-1185">Reference proteome</keyword>
<dbReference type="RefSeq" id="WP_349139687.1">
    <property type="nucleotide sequence ID" value="NZ_JBBMFT010000003.1"/>
</dbReference>
<dbReference type="PANTHER" id="PTHR11014:SF63">
    <property type="entry name" value="METALLOPEPTIDASE, PUTATIVE (AFU_ORTHOLOGUE AFUA_6G09600)-RELATED"/>
    <property type="match status" value="1"/>
</dbReference>
<dbReference type="PIRSF" id="PIRSF005962">
    <property type="entry name" value="Pept_M20D_amidohydro"/>
    <property type="match status" value="1"/>
</dbReference>
<dbReference type="SUPFAM" id="SSF53187">
    <property type="entry name" value="Zn-dependent exopeptidases"/>
    <property type="match status" value="1"/>
</dbReference>
<proteinExistence type="predicted"/>
<gene>
    <name evidence="2" type="ORF">WMO45_06195</name>
</gene>
<dbReference type="EMBL" id="JBBMFT010000003">
    <property type="protein sequence ID" value="MEQ2456109.1"/>
    <property type="molecule type" value="Genomic_DNA"/>
</dbReference>
<feature type="domain" description="Peptidase M20 dimerisation" evidence="1">
    <location>
        <begin position="202"/>
        <end position="300"/>
    </location>
</feature>
<dbReference type="NCBIfam" id="TIGR01891">
    <property type="entry name" value="amidohydrolases"/>
    <property type="match status" value="1"/>
</dbReference>
<dbReference type="InterPro" id="IPR011650">
    <property type="entry name" value="Peptidase_M20_dimer"/>
</dbReference>
<organism evidence="2 3">
    <name type="scientific">Flavonifractor hominis</name>
    <dbReference type="NCBI Taxonomy" id="3133178"/>
    <lineage>
        <taxon>Bacteria</taxon>
        <taxon>Bacillati</taxon>
        <taxon>Bacillota</taxon>
        <taxon>Clostridia</taxon>
        <taxon>Eubacteriales</taxon>
        <taxon>Oscillospiraceae</taxon>
        <taxon>Flavonifractor</taxon>
    </lineage>
</organism>
<evidence type="ECO:0000313" key="2">
    <source>
        <dbReference type="EMBL" id="MEQ2456109.1"/>
    </source>
</evidence>
<comment type="caution">
    <text evidence="2">The sequence shown here is derived from an EMBL/GenBank/DDBJ whole genome shotgun (WGS) entry which is preliminary data.</text>
</comment>
<dbReference type="Proteomes" id="UP001440599">
    <property type="component" value="Unassembled WGS sequence"/>
</dbReference>
<dbReference type="InterPro" id="IPR002933">
    <property type="entry name" value="Peptidase_M20"/>
</dbReference>